<evidence type="ECO:0000313" key="2">
    <source>
        <dbReference type="EMBL" id="SDC87373.1"/>
    </source>
</evidence>
<keyword evidence="1" id="KW-0472">Membrane</keyword>
<feature type="transmembrane region" description="Helical" evidence="1">
    <location>
        <begin position="116"/>
        <end position="135"/>
    </location>
</feature>
<dbReference type="EMBL" id="FMYG01000008">
    <property type="protein sequence ID" value="SDC87373.1"/>
    <property type="molecule type" value="Genomic_DNA"/>
</dbReference>
<feature type="transmembrane region" description="Helical" evidence="1">
    <location>
        <begin position="82"/>
        <end position="101"/>
    </location>
</feature>
<dbReference type="Pfam" id="PF20128">
    <property type="entry name" value="DUF6518"/>
    <property type="match status" value="1"/>
</dbReference>
<dbReference type="Proteomes" id="UP000183203">
    <property type="component" value="Unassembled WGS sequence"/>
</dbReference>
<feature type="transmembrane region" description="Helical" evidence="1">
    <location>
        <begin position="172"/>
        <end position="192"/>
    </location>
</feature>
<evidence type="ECO:0000313" key="3">
    <source>
        <dbReference type="Proteomes" id="UP000183203"/>
    </source>
</evidence>
<sequence length="227" mass="23204">MTHHPLATDAPGVAASYGERMHPRHWLVPALLVATGSLLLGGLTSVGQTVLPDALVSFANSAGGWTMLAFGLVWLTRVRLPIAAALGAVSFVLLIEGYRIVSGWRGFHYAEPFQDTFTLIGTLAGPVVGLSATLVRSGPTRWGPLAASPVAAVLVGEGVYGLTVVAATTSPVYWALQIVLGVALITAAIVASRPRITPGVLGCLATLAGAAAFVGGYVWLGQLGAAA</sequence>
<evidence type="ECO:0000256" key="1">
    <source>
        <dbReference type="SAM" id="Phobius"/>
    </source>
</evidence>
<name>A0A1G6Q4U6_9MICO</name>
<reference evidence="2 3" key="1">
    <citation type="submission" date="2016-09" db="EMBL/GenBank/DDBJ databases">
        <authorList>
            <person name="Capua I."/>
            <person name="De Benedictis P."/>
            <person name="Joannis T."/>
            <person name="Lombin L.H."/>
            <person name="Cattoli G."/>
        </authorList>
    </citation>
    <scope>NUCLEOTIDE SEQUENCE [LARGE SCALE GENOMIC DNA]</scope>
    <source>
        <strain evidence="2 3">NIO-1002</strain>
    </source>
</reference>
<dbReference type="InterPro" id="IPR045393">
    <property type="entry name" value="DUF6518"/>
</dbReference>
<keyword evidence="1" id="KW-1133">Transmembrane helix</keyword>
<dbReference type="STRING" id="993073.AS029_14400"/>
<keyword evidence="1" id="KW-0812">Transmembrane</keyword>
<feature type="transmembrane region" description="Helical" evidence="1">
    <location>
        <begin position="54"/>
        <end position="75"/>
    </location>
</feature>
<organism evidence="2 3">
    <name type="scientific">Microbacterium enclense</name>
    <dbReference type="NCBI Taxonomy" id="993073"/>
    <lineage>
        <taxon>Bacteria</taxon>
        <taxon>Bacillati</taxon>
        <taxon>Actinomycetota</taxon>
        <taxon>Actinomycetes</taxon>
        <taxon>Micrococcales</taxon>
        <taxon>Microbacteriaceae</taxon>
        <taxon>Microbacterium</taxon>
    </lineage>
</organism>
<accession>A0A1G6Q4U6</accession>
<feature type="transmembrane region" description="Helical" evidence="1">
    <location>
        <begin position="142"/>
        <end position="166"/>
    </location>
</feature>
<gene>
    <name evidence="2" type="ORF">SAMN05216418_3165</name>
</gene>
<feature type="transmembrane region" description="Helical" evidence="1">
    <location>
        <begin position="199"/>
        <end position="220"/>
    </location>
</feature>
<proteinExistence type="predicted"/>
<feature type="transmembrane region" description="Helical" evidence="1">
    <location>
        <begin position="26"/>
        <end position="48"/>
    </location>
</feature>
<dbReference type="AlphaFoldDB" id="A0A1G6Q4U6"/>
<protein>
    <submittedName>
        <fullName evidence="2">Uncharacterized protein</fullName>
    </submittedName>
</protein>